<sequence length="255" mass="29108">MSTKNRIKINQLLQSQPSGTVFLSSWLVEHGYSHDLLRRYKSSNWLTSIGSGAMIRTGDKVGYEGALYTLQQQGGVPVHLGGKTALALQGRAHYLDLNVQQLFLFCGNNSTLPSWFLNHDWGYRITPIHTSFLPYDIGLTSIPHKTFTLKVANPERALLECLYLTPRVHSLLECYEVMEGMNNLRPKQVQLLLEKCTSIKVKRLFLYMAEKANHRWFDYVDTEQVHLGSGKRAFAREGGVYNSKYRITVPKELED</sequence>
<keyword evidence="3" id="KW-1185">Reference proteome</keyword>
<dbReference type="InterPro" id="IPR021561">
    <property type="entry name" value="AbiEi_3"/>
</dbReference>
<gene>
    <name evidence="2" type="ORF">VOP03_10005</name>
</gene>
<name>A0ABU6IRF0_9FLAO</name>
<dbReference type="Pfam" id="PF11459">
    <property type="entry name" value="AbiEi_3"/>
    <property type="match status" value="1"/>
</dbReference>
<reference evidence="2 3" key="1">
    <citation type="submission" date="2024-01" db="EMBL/GenBank/DDBJ databases">
        <title>The strains designed SYSU M86414 and SYSU M84420 isolated from the marine sediment in San Sha City (Hainan Province, China).</title>
        <authorList>
            <person name="Guo D."/>
        </authorList>
    </citation>
    <scope>NUCLEOTIDE SEQUENCE [LARGE SCALE GENOMIC DNA]</scope>
    <source>
        <strain evidence="2 3">SYSU M84420</strain>
    </source>
</reference>
<evidence type="ECO:0000313" key="2">
    <source>
        <dbReference type="EMBL" id="MEC4265682.1"/>
    </source>
</evidence>
<protein>
    <submittedName>
        <fullName evidence="2">Type IV toxin-antitoxin system AbiEi family antitoxin</fullName>
    </submittedName>
</protein>
<dbReference type="InterPro" id="IPR033455">
    <property type="entry name" value="AbiEi_3_N"/>
</dbReference>
<evidence type="ECO:0000313" key="3">
    <source>
        <dbReference type="Proteomes" id="UP001355298"/>
    </source>
</evidence>
<dbReference type="EMBL" id="JAYMGW010000007">
    <property type="protein sequence ID" value="MEC4265682.1"/>
    <property type="molecule type" value="Genomic_DNA"/>
</dbReference>
<dbReference type="Pfam" id="PF17194">
    <property type="entry name" value="AbiEi_3_N"/>
    <property type="match status" value="1"/>
</dbReference>
<dbReference type="Proteomes" id="UP001355298">
    <property type="component" value="Unassembled WGS sequence"/>
</dbReference>
<feature type="domain" description="Transcriptional regulator AbiEi antitoxin N-terminal" evidence="1">
    <location>
        <begin position="6"/>
        <end position="97"/>
    </location>
</feature>
<proteinExistence type="predicted"/>
<accession>A0ABU6IRF0</accession>
<evidence type="ECO:0000259" key="1">
    <source>
        <dbReference type="Pfam" id="PF17194"/>
    </source>
</evidence>
<organism evidence="2 3">
    <name type="scientific">Flagellimonas halotolerans</name>
    <dbReference type="NCBI Taxonomy" id="3112164"/>
    <lineage>
        <taxon>Bacteria</taxon>
        <taxon>Pseudomonadati</taxon>
        <taxon>Bacteroidota</taxon>
        <taxon>Flavobacteriia</taxon>
        <taxon>Flavobacteriales</taxon>
        <taxon>Flavobacteriaceae</taxon>
        <taxon>Flagellimonas</taxon>
    </lineage>
</organism>
<dbReference type="RefSeq" id="WP_326278711.1">
    <property type="nucleotide sequence ID" value="NZ_JAYKYV010000007.1"/>
</dbReference>
<comment type="caution">
    <text evidence="2">The sequence shown here is derived from an EMBL/GenBank/DDBJ whole genome shotgun (WGS) entry which is preliminary data.</text>
</comment>